<sequence length="66" mass="7588">MLYRNCVILNLVNSYREGKQMDIKKIKNVKKCSDKQLLVVRGGTNLYNGKPISNVAQCVFSFFKKC</sequence>
<reference evidence="2" key="1">
    <citation type="submission" date="2015-12" db="EMBL/GenBank/DDBJ databases">
        <authorList>
            <person name="Lauer A."/>
            <person name="Humrighouse B."/>
            <person name="Loparev V."/>
            <person name="Shewmaker P.L."/>
            <person name="Whitney A.M."/>
            <person name="McLaughlin R.W."/>
        </authorList>
    </citation>
    <scope>NUCLEOTIDE SEQUENCE [LARGE SCALE GENOMIC DNA]</scope>
    <source>
        <strain evidence="2">LMG 26678</strain>
    </source>
</reference>
<name>A0A0U2NRH5_9ENTE</name>
<organism evidence="1 2">
    <name type="scientific">Enterococcus rotai</name>
    <dbReference type="NCBI Taxonomy" id="118060"/>
    <lineage>
        <taxon>Bacteria</taxon>
        <taxon>Bacillati</taxon>
        <taxon>Bacillota</taxon>
        <taxon>Bacilli</taxon>
        <taxon>Lactobacillales</taxon>
        <taxon>Enterococcaceae</taxon>
        <taxon>Enterococcus</taxon>
    </lineage>
</organism>
<keyword evidence="2" id="KW-1185">Reference proteome</keyword>
<dbReference type="InterPro" id="IPR043892">
    <property type="entry name" value="DUF5841"/>
</dbReference>
<accession>A0A0U2NRH5</accession>
<dbReference type="Proteomes" id="UP000067523">
    <property type="component" value="Chromosome"/>
</dbReference>
<evidence type="ECO:0000313" key="2">
    <source>
        <dbReference type="Proteomes" id="UP000067523"/>
    </source>
</evidence>
<dbReference type="NCBIfam" id="NF033383">
    <property type="entry name" value="induct_EntF"/>
    <property type="match status" value="1"/>
</dbReference>
<proteinExistence type="predicted"/>
<dbReference type="STRING" id="118060.ATZ35_10520"/>
<dbReference type="AlphaFoldDB" id="A0A0U2NRH5"/>
<protein>
    <submittedName>
        <fullName evidence="1">Uncharacterized protein</fullName>
    </submittedName>
</protein>
<dbReference type="Pfam" id="PF19159">
    <property type="entry name" value="DUF5841"/>
    <property type="match status" value="1"/>
</dbReference>
<evidence type="ECO:0000313" key="1">
    <source>
        <dbReference type="EMBL" id="ALS37570.1"/>
    </source>
</evidence>
<dbReference type="KEGG" id="erx:ATZ35_10520"/>
<gene>
    <name evidence="1" type="ORF">ATZ35_10520</name>
</gene>
<dbReference type="EMBL" id="CP013655">
    <property type="protein sequence ID" value="ALS37570.1"/>
    <property type="molecule type" value="Genomic_DNA"/>
</dbReference>